<dbReference type="Proteomes" id="UP001221597">
    <property type="component" value="Chromosome"/>
</dbReference>
<evidence type="ECO:0000313" key="2">
    <source>
        <dbReference type="Proteomes" id="UP001221597"/>
    </source>
</evidence>
<dbReference type="Pfam" id="PF06353">
    <property type="entry name" value="DUF1062"/>
    <property type="match status" value="1"/>
</dbReference>
<dbReference type="RefSeq" id="WP_283076180.1">
    <property type="nucleotide sequence ID" value="NZ_CP121671.1"/>
</dbReference>
<evidence type="ECO:0000313" key="1">
    <source>
        <dbReference type="EMBL" id="WFT74178.1"/>
    </source>
</evidence>
<keyword evidence="2" id="KW-1185">Reference proteome</keyword>
<proteinExistence type="predicted"/>
<organism evidence="1 2">
    <name type="scientific">Halobacillus naozhouensis</name>
    <dbReference type="NCBI Taxonomy" id="554880"/>
    <lineage>
        <taxon>Bacteria</taxon>
        <taxon>Bacillati</taxon>
        <taxon>Bacillota</taxon>
        <taxon>Bacilli</taxon>
        <taxon>Bacillales</taxon>
        <taxon>Bacillaceae</taxon>
        <taxon>Halobacillus</taxon>
    </lineage>
</organism>
<protein>
    <submittedName>
        <fullName evidence="1">DUF1062 domain-containing protein</fullName>
    </submittedName>
</protein>
<name>A0ABY8IVH6_9BACI</name>
<gene>
    <name evidence="1" type="ORF">P9989_17705</name>
</gene>
<sequence length="193" mass="23047">MSVYDLLTYEIIPQEIPNVIRNCSKCKRDTEFYCSEKFRINSNQKMVDVWVIYNCTHCEGTWNLPILSRVHVNKINSELYYKFMDNDKETIWHYAFQFTHLRKLCNEVNTNIRFELKEERLESKSHNLIIRFYSKYDFDLRIDKLLAEILGISRSNLKKLEIDGMLMLNPNINMKKKIIDNLQVTVAGSLYKS</sequence>
<accession>A0ABY8IVH6</accession>
<dbReference type="EMBL" id="CP121671">
    <property type="protein sequence ID" value="WFT74178.1"/>
    <property type="molecule type" value="Genomic_DNA"/>
</dbReference>
<reference evidence="1 2" key="1">
    <citation type="submission" date="2023-04" db="EMBL/GenBank/DDBJ databases">
        <title>Genome sequence of Halobacillus naozhouensis KACC 21980.</title>
        <authorList>
            <person name="Kim S."/>
            <person name="Heo J."/>
            <person name="Kwon S.-W."/>
        </authorList>
    </citation>
    <scope>NUCLEOTIDE SEQUENCE [LARGE SCALE GENOMIC DNA]</scope>
    <source>
        <strain evidence="1 2">KCTC 13234</strain>
    </source>
</reference>
<dbReference type="InterPro" id="IPR009412">
    <property type="entry name" value="DUF1062"/>
</dbReference>